<feature type="domain" description="Phosphotyrosine protein phosphatase I" evidence="6">
    <location>
        <begin position="2"/>
        <end position="151"/>
    </location>
</feature>
<dbReference type="InterPro" id="IPR036196">
    <property type="entry name" value="Ptyr_pPase_sf"/>
</dbReference>
<dbReference type="CDD" id="cd16343">
    <property type="entry name" value="LMWPTP"/>
    <property type="match status" value="1"/>
</dbReference>
<dbReference type="Gene3D" id="3.40.50.2300">
    <property type="match status" value="1"/>
</dbReference>
<keyword evidence="8" id="KW-1185">Reference proteome</keyword>
<dbReference type="InterPro" id="IPR023485">
    <property type="entry name" value="Ptyr_pPase"/>
</dbReference>
<dbReference type="EC" id="3.1.3.48" evidence="2"/>
<proteinExistence type="inferred from homology"/>
<dbReference type="RefSeq" id="WP_286293482.1">
    <property type="nucleotide sequence ID" value="NZ_AP024718.1"/>
</dbReference>
<evidence type="ECO:0000313" key="7">
    <source>
        <dbReference type="EMBL" id="BCX88364.1"/>
    </source>
</evidence>
<dbReference type="SUPFAM" id="SSF52788">
    <property type="entry name" value="Phosphotyrosine protein phosphatases I"/>
    <property type="match status" value="1"/>
</dbReference>
<evidence type="ECO:0000256" key="5">
    <source>
        <dbReference type="PIRSR" id="PIRSR617867-1"/>
    </source>
</evidence>
<dbReference type="GO" id="GO:0004725">
    <property type="term" value="F:protein tyrosine phosphatase activity"/>
    <property type="evidence" value="ECO:0007669"/>
    <property type="project" value="UniProtKB-EC"/>
</dbReference>
<protein>
    <recommendedName>
        <fullName evidence="2">protein-tyrosine-phosphatase</fullName>
        <ecNumber evidence="2">3.1.3.48</ecNumber>
    </recommendedName>
</protein>
<reference evidence="8" key="1">
    <citation type="journal article" date="2024" name="Int. J. Syst. Evol. Microbiol.">
        <title>Methylomarinovum tepidoasis sp. nov., a moderately thermophilic methanotroph of the family Methylothermaceae isolated from a deep-sea hydrothermal field.</title>
        <authorList>
            <person name="Hirayama H."/>
            <person name="Takaki Y."/>
            <person name="Abe M."/>
            <person name="Miyazaki M."/>
            <person name="Uematsu K."/>
            <person name="Matsui Y."/>
            <person name="Takai K."/>
        </authorList>
    </citation>
    <scope>NUCLEOTIDE SEQUENCE [LARGE SCALE GENOMIC DNA]</scope>
    <source>
        <strain evidence="8">IN45</strain>
    </source>
</reference>
<dbReference type="InterPro" id="IPR017867">
    <property type="entry name" value="Tyr_phospatase_low_mol_wt"/>
</dbReference>
<dbReference type="AlphaFoldDB" id="A0AAU9CW35"/>
<dbReference type="InterPro" id="IPR050438">
    <property type="entry name" value="LMW_PTPase"/>
</dbReference>
<accession>A0AAU9CW35</accession>
<dbReference type="EMBL" id="AP024718">
    <property type="protein sequence ID" value="BCX88364.1"/>
    <property type="molecule type" value="Genomic_DNA"/>
</dbReference>
<dbReference type="FunFam" id="3.40.50.2300:FF:000113">
    <property type="entry name" value="Low molecular weight protein-tyrosine-phosphatase"/>
    <property type="match status" value="1"/>
</dbReference>
<gene>
    <name evidence="7" type="ORF">MIN45_P0733</name>
</gene>
<dbReference type="Pfam" id="PF01451">
    <property type="entry name" value="LMWPc"/>
    <property type="match status" value="1"/>
</dbReference>
<dbReference type="KEGG" id="meiy:MIN45_P0733"/>
<sequence>MIRILFVCMGNICRSPMAEGVFQKLLEREGLADQVMIDSAGTHAYHLGKSPDERAIRAARERGIDISHLRARQVEPGDFEEFDLVLVMDEQNYDTLLFTGARKYQHKLGYLLDYAPHLKTRNLPDPYYGTEPGFDRVLDMIEDACEGLLAHLQERRQRQAP</sequence>
<dbReference type="PRINTS" id="PR00719">
    <property type="entry name" value="LMWPTPASE"/>
</dbReference>
<evidence type="ECO:0000259" key="6">
    <source>
        <dbReference type="SMART" id="SM00226"/>
    </source>
</evidence>
<organism evidence="7 8">
    <name type="scientific">Methylomarinovum tepidoasis</name>
    <dbReference type="NCBI Taxonomy" id="2840183"/>
    <lineage>
        <taxon>Bacteria</taxon>
        <taxon>Pseudomonadati</taxon>
        <taxon>Pseudomonadota</taxon>
        <taxon>Gammaproteobacteria</taxon>
        <taxon>Methylococcales</taxon>
        <taxon>Methylothermaceae</taxon>
        <taxon>Methylomarinovum</taxon>
    </lineage>
</organism>
<keyword evidence="3 7" id="KW-0378">Hydrolase</keyword>
<evidence type="ECO:0000256" key="2">
    <source>
        <dbReference type="ARBA" id="ARBA00013064"/>
    </source>
</evidence>
<dbReference type="SMART" id="SM00226">
    <property type="entry name" value="LMWPc"/>
    <property type="match status" value="1"/>
</dbReference>
<feature type="active site" description="Nucleophile" evidence="5">
    <location>
        <position position="8"/>
    </location>
</feature>
<name>A0AAU9CW35_9GAMM</name>
<feature type="active site" evidence="5">
    <location>
        <position position="14"/>
    </location>
</feature>
<evidence type="ECO:0000313" key="8">
    <source>
        <dbReference type="Proteomes" id="UP001321450"/>
    </source>
</evidence>
<evidence type="ECO:0000256" key="4">
    <source>
        <dbReference type="ARBA" id="ARBA00022912"/>
    </source>
</evidence>
<evidence type="ECO:0000256" key="3">
    <source>
        <dbReference type="ARBA" id="ARBA00022801"/>
    </source>
</evidence>
<keyword evidence="4" id="KW-0904">Protein phosphatase</keyword>
<evidence type="ECO:0000256" key="1">
    <source>
        <dbReference type="ARBA" id="ARBA00011063"/>
    </source>
</evidence>
<comment type="similarity">
    <text evidence="1">Belongs to the low molecular weight phosphotyrosine protein phosphatase family.</text>
</comment>
<dbReference type="PANTHER" id="PTHR11717:SF7">
    <property type="entry name" value="LOW MOLECULAR WEIGHT PHOSPHOTYROSINE PROTEIN PHOSPHATASE"/>
    <property type="match status" value="1"/>
</dbReference>
<dbReference type="PANTHER" id="PTHR11717">
    <property type="entry name" value="LOW MOLECULAR WEIGHT PROTEIN TYROSINE PHOSPHATASE"/>
    <property type="match status" value="1"/>
</dbReference>
<dbReference type="Proteomes" id="UP001321450">
    <property type="component" value="Chromosome"/>
</dbReference>
<feature type="active site" description="Proton donor" evidence="5">
    <location>
        <position position="125"/>
    </location>
</feature>